<sequence>MHTAFTRGPVADIFSSYLVAVSLSAASELGVLDALRQQGSYSIEKAGTDGLDTRLVRQLLVTLSWAEIVEVAEDKAVIGPRFDQAWDARGYFYWMVRGCGELFSVLPGVTRTRARVGDYYTRDMRAVAVGSKLIGETEVEPHFVELLGELDYKVITDLGCGSGQRLIGAVSRRPGVRGVGVDIAPAAVDLARNSVEQAGLSDRITMVSGDVRNLEPLPEFADVDLITCVFLGHDFWPKTTCVEGLRKLRTAFPNARRLLLCDVVRSEEPPGADTTIFTLGFELVHAAMGVYLPTRSEWYEAFRESGWVLNGERDFAAPPLGILFDLSPES</sequence>
<accession>A0A7W0CHT3</accession>
<feature type="domain" description="Methyltransferase" evidence="1">
    <location>
        <begin position="155"/>
        <end position="247"/>
    </location>
</feature>
<keyword evidence="2" id="KW-0808">Transferase</keyword>
<dbReference type="EMBL" id="JACDUR010000003">
    <property type="protein sequence ID" value="MBA2891448.1"/>
    <property type="molecule type" value="Genomic_DNA"/>
</dbReference>
<dbReference type="RefSeq" id="WP_181610243.1">
    <property type="nucleotide sequence ID" value="NZ_BAABAM010000002.1"/>
</dbReference>
<proteinExistence type="predicted"/>
<dbReference type="SUPFAM" id="SSF53335">
    <property type="entry name" value="S-adenosyl-L-methionine-dependent methyltransferases"/>
    <property type="match status" value="1"/>
</dbReference>
<dbReference type="GO" id="GO:0032259">
    <property type="term" value="P:methylation"/>
    <property type="evidence" value="ECO:0007669"/>
    <property type="project" value="UniProtKB-KW"/>
</dbReference>
<reference evidence="2 3" key="1">
    <citation type="submission" date="2020-07" db="EMBL/GenBank/DDBJ databases">
        <title>Genomic Encyclopedia of Type Strains, Phase IV (KMG-IV): sequencing the most valuable type-strain genomes for metagenomic binning, comparative biology and taxonomic classification.</title>
        <authorList>
            <person name="Goeker M."/>
        </authorList>
    </citation>
    <scope>NUCLEOTIDE SEQUENCE [LARGE SCALE GENOMIC DNA]</scope>
    <source>
        <strain evidence="2 3">DSM 45533</strain>
    </source>
</reference>
<organism evidence="2 3">
    <name type="scientific">Nonomuraea soli</name>
    <dbReference type="NCBI Taxonomy" id="1032476"/>
    <lineage>
        <taxon>Bacteria</taxon>
        <taxon>Bacillati</taxon>
        <taxon>Actinomycetota</taxon>
        <taxon>Actinomycetes</taxon>
        <taxon>Streptosporangiales</taxon>
        <taxon>Streptosporangiaceae</taxon>
        <taxon>Nonomuraea</taxon>
    </lineage>
</organism>
<dbReference type="Pfam" id="PF13649">
    <property type="entry name" value="Methyltransf_25"/>
    <property type="match status" value="1"/>
</dbReference>
<dbReference type="GO" id="GO:0008168">
    <property type="term" value="F:methyltransferase activity"/>
    <property type="evidence" value="ECO:0007669"/>
    <property type="project" value="UniProtKB-KW"/>
</dbReference>
<evidence type="ECO:0000313" key="2">
    <source>
        <dbReference type="EMBL" id="MBA2891448.1"/>
    </source>
</evidence>
<dbReference type="InterPro" id="IPR016461">
    <property type="entry name" value="COMT-like"/>
</dbReference>
<dbReference type="AlphaFoldDB" id="A0A7W0CHT3"/>
<comment type="caution">
    <text evidence="2">The sequence shown here is derived from an EMBL/GenBank/DDBJ whole genome shotgun (WGS) entry which is preliminary data.</text>
</comment>
<evidence type="ECO:0000259" key="1">
    <source>
        <dbReference type="Pfam" id="PF13649"/>
    </source>
</evidence>
<dbReference type="Proteomes" id="UP000530928">
    <property type="component" value="Unassembled WGS sequence"/>
</dbReference>
<dbReference type="PIRSF" id="PIRSF005739">
    <property type="entry name" value="O-mtase"/>
    <property type="match status" value="1"/>
</dbReference>
<protein>
    <submittedName>
        <fullName evidence="2">SAM-dependent methyltransferase</fullName>
    </submittedName>
</protein>
<name>A0A7W0CHT3_9ACTN</name>
<dbReference type="Gene3D" id="3.40.50.150">
    <property type="entry name" value="Vaccinia Virus protein VP39"/>
    <property type="match status" value="1"/>
</dbReference>
<evidence type="ECO:0000313" key="3">
    <source>
        <dbReference type="Proteomes" id="UP000530928"/>
    </source>
</evidence>
<dbReference type="InterPro" id="IPR036388">
    <property type="entry name" value="WH-like_DNA-bd_sf"/>
</dbReference>
<dbReference type="Gene3D" id="1.10.10.10">
    <property type="entry name" value="Winged helix-like DNA-binding domain superfamily/Winged helix DNA-binding domain"/>
    <property type="match status" value="1"/>
</dbReference>
<dbReference type="InterPro" id="IPR029063">
    <property type="entry name" value="SAM-dependent_MTases_sf"/>
</dbReference>
<keyword evidence="2" id="KW-0489">Methyltransferase</keyword>
<dbReference type="InterPro" id="IPR041698">
    <property type="entry name" value="Methyltransf_25"/>
</dbReference>
<gene>
    <name evidence="2" type="ORF">HNR30_002789</name>
</gene>
<dbReference type="CDD" id="cd02440">
    <property type="entry name" value="AdoMet_MTases"/>
    <property type="match status" value="1"/>
</dbReference>
<keyword evidence="3" id="KW-1185">Reference proteome</keyword>